<dbReference type="GO" id="GO:0006914">
    <property type="term" value="P:autophagy"/>
    <property type="evidence" value="ECO:0007669"/>
    <property type="project" value="InterPro"/>
</dbReference>
<dbReference type="Proteomes" id="UP000095282">
    <property type="component" value="Unplaced"/>
</dbReference>
<protein>
    <submittedName>
        <fullName evidence="3">WD repeat-containing protein 89</fullName>
    </submittedName>
</protein>
<feature type="compositionally biased region" description="Acidic residues" evidence="1">
    <location>
        <begin position="175"/>
        <end position="221"/>
    </location>
</feature>
<dbReference type="AlphaFoldDB" id="A0A1I7UNT7"/>
<name>A0A1I7UNT7_9PELO</name>
<evidence type="ECO:0000313" key="3">
    <source>
        <dbReference type="WBParaSite" id="Csp11.Scaffold630.g17840.t1"/>
    </source>
</evidence>
<keyword evidence="2" id="KW-1185">Reference proteome</keyword>
<accession>A0A1I7UNT7</accession>
<feature type="region of interest" description="Disordered" evidence="1">
    <location>
        <begin position="175"/>
        <end position="227"/>
    </location>
</feature>
<dbReference type="InterPro" id="IPR039908">
    <property type="entry name" value="Sepa-1"/>
</dbReference>
<dbReference type="WBParaSite" id="Csp11.Scaffold630.g17840.t1">
    <property type="protein sequence ID" value="Csp11.Scaffold630.g17840.t1"/>
    <property type="gene ID" value="Csp11.Scaffold630.g17840"/>
</dbReference>
<evidence type="ECO:0000313" key="2">
    <source>
        <dbReference type="Proteomes" id="UP000095282"/>
    </source>
</evidence>
<organism evidence="2 3">
    <name type="scientific">Caenorhabditis tropicalis</name>
    <dbReference type="NCBI Taxonomy" id="1561998"/>
    <lineage>
        <taxon>Eukaryota</taxon>
        <taxon>Metazoa</taxon>
        <taxon>Ecdysozoa</taxon>
        <taxon>Nematoda</taxon>
        <taxon>Chromadorea</taxon>
        <taxon>Rhabditida</taxon>
        <taxon>Rhabditina</taxon>
        <taxon>Rhabditomorpha</taxon>
        <taxon>Rhabditoidea</taxon>
        <taxon>Rhabditidae</taxon>
        <taxon>Peloderinae</taxon>
        <taxon>Caenorhabditis</taxon>
    </lineage>
</organism>
<dbReference type="PANTHER" id="PTHR21504">
    <property type="entry name" value="IG-LIKE DOMAIN-CONTAINING PROTEIN-RELATED-RELATED"/>
    <property type="match status" value="1"/>
</dbReference>
<reference evidence="3" key="1">
    <citation type="submission" date="2016-11" db="UniProtKB">
        <authorList>
            <consortium name="WormBaseParasite"/>
        </authorList>
    </citation>
    <scope>IDENTIFICATION</scope>
</reference>
<dbReference type="PANTHER" id="PTHR21504:SF1">
    <property type="entry name" value="IG-LIKE DOMAIN-CONTAINING PROTEIN-RELATED"/>
    <property type="match status" value="1"/>
</dbReference>
<dbReference type="eggNOG" id="ENOG502RT8B">
    <property type="taxonomic scope" value="Eukaryota"/>
</dbReference>
<proteinExistence type="predicted"/>
<sequence>MWNQTNSPMLQSTFSPELKITKCNESFVAVIGVSRPNGAYYLYDFDSEKSQLIPHVCSCQAKTTEADLMPLYSERQKDLTVIFMYNQVSNKVEQYVCRDEMYRLEQVEDTGLVFNPSSVTQTSVVAILRRDREIVVIEKDLNGNLRKCLEEEGRISQLPSREVITVIDRQIQEMEEDYEEEDEEDSDYSYLEDFENDEDGSEDDEEDEEDVSEDDTEDSEHYDDSNPPFVLTVSKKVLAFNYISKNYESFCYDDKTGDFLPIDCSPDPNQVIESHLYPKYMETIELGTNIFHVYNSLTQKMEKYWFNKTTEGFEEVLAPELVYDSSKDTTATLLVTFIYPNRALIIMKDSEGRLKKEACFTGVNNYIPMPPSSVKTLTKEEKEKGTPEKNVFDSSSEELLGLLQNFYAMCFQ</sequence>
<evidence type="ECO:0000256" key="1">
    <source>
        <dbReference type="SAM" id="MobiDB-lite"/>
    </source>
</evidence>
<dbReference type="STRING" id="1561998.A0A1I7UNT7"/>